<evidence type="ECO:0000313" key="5">
    <source>
        <dbReference type="EMBL" id="KAG0292529.1"/>
    </source>
</evidence>
<dbReference type="PANTHER" id="PTHR46093">
    <property type="entry name" value="ACYL-COA-BINDING DOMAIN-CONTAINING PROTEIN 5"/>
    <property type="match status" value="1"/>
</dbReference>
<organism evidence="5 6">
    <name type="scientific">Linnemannia gamsii</name>
    <dbReference type="NCBI Taxonomy" id="64522"/>
    <lineage>
        <taxon>Eukaryota</taxon>
        <taxon>Fungi</taxon>
        <taxon>Fungi incertae sedis</taxon>
        <taxon>Mucoromycota</taxon>
        <taxon>Mortierellomycotina</taxon>
        <taxon>Mortierellomycetes</taxon>
        <taxon>Mortierellales</taxon>
        <taxon>Mortierellaceae</taxon>
        <taxon>Linnemannia</taxon>
    </lineage>
</organism>
<dbReference type="PANTHER" id="PTHR46093:SF3">
    <property type="entry name" value="ACYL-COA-BINDING DOMAIN-CONTAINING PROTEIN 4"/>
    <property type="match status" value="1"/>
</dbReference>
<keyword evidence="4" id="KW-1133">Transmembrane helix</keyword>
<feature type="region of interest" description="Disordered" evidence="3">
    <location>
        <begin position="365"/>
        <end position="426"/>
    </location>
</feature>
<feature type="region of interest" description="Disordered" evidence="3">
    <location>
        <begin position="465"/>
        <end position="538"/>
    </location>
</feature>
<feature type="transmembrane region" description="Helical" evidence="4">
    <location>
        <begin position="336"/>
        <end position="357"/>
    </location>
</feature>
<keyword evidence="4" id="KW-0812">Transmembrane</keyword>
<evidence type="ECO:0008006" key="7">
    <source>
        <dbReference type="Google" id="ProtNLM"/>
    </source>
</evidence>
<dbReference type="EMBL" id="JAAAIN010002497">
    <property type="protein sequence ID" value="KAG0292529.1"/>
    <property type="molecule type" value="Genomic_DNA"/>
</dbReference>
<accession>A0A9P6UGC5</accession>
<keyword evidence="2" id="KW-0677">Repeat</keyword>
<dbReference type="SUPFAM" id="SSF117281">
    <property type="entry name" value="Kelch motif"/>
    <property type="match status" value="1"/>
</dbReference>
<name>A0A9P6UGC5_9FUNG</name>
<evidence type="ECO:0000313" key="6">
    <source>
        <dbReference type="Proteomes" id="UP000823405"/>
    </source>
</evidence>
<dbReference type="Proteomes" id="UP000823405">
    <property type="component" value="Unassembled WGS sequence"/>
</dbReference>
<protein>
    <recommendedName>
        <fullName evidence="7">Galactose oxidase</fullName>
    </recommendedName>
</protein>
<sequence length="538" mass="57944">MGYATIGESFLYVQGGHTSSAGGTNIATNQMFSLDLTVSWSADSPVWRDVRPTNSPTVAWHSLAVTKAQDQLFMWDSTSGGSFSTFTLQTSIWSPSASIPNGFKVNGLRSAANEITGEIVVPGALAQGQQSFLVTLPMATNTSYQTSNMPADVPDPLVHYAFAWSASLSGMLLYGGHTSNGNQANPVLRQYRNGAWTTLETSGTSPGDVSSHCMIPAYNGTIMVIFGGCNVAQVSQSAIFFLDVQTMRWTEGTIAAPQNARCNMACTVRGDYFIAWGGNINATGVADGKPLIYNIKDKKWVEQYLPTSPTIIPGVGPNPSNPVSPTSPPSSGPNGAVIGGGVAGGAVILGLLMFFFYRRRKHVNVKNGSESSETPLDASSSARGAAASAQSDIESSPYPPNQPWSSASPPPPPALRPRPVSHQQQQHEYISMEPIIQAEPIASPNYTNHRDSFLRNPQGQALQFDDTGIDGKEPFAYGDNDINNKSNHRNSAFWGPRNPQEYSPQQTKKSNDPQYKPHSPTEIGYDFVEYPQRLNDPQ</sequence>
<dbReference type="OrthoDB" id="432528at2759"/>
<dbReference type="Pfam" id="PF24681">
    <property type="entry name" value="Kelch_KLHDC2_KLHL20_DRC7"/>
    <property type="match status" value="1"/>
</dbReference>
<dbReference type="Gene3D" id="2.120.10.80">
    <property type="entry name" value="Kelch-type beta propeller"/>
    <property type="match status" value="1"/>
</dbReference>
<evidence type="ECO:0000256" key="2">
    <source>
        <dbReference type="ARBA" id="ARBA00022737"/>
    </source>
</evidence>
<feature type="region of interest" description="Disordered" evidence="3">
    <location>
        <begin position="311"/>
        <end position="335"/>
    </location>
</feature>
<comment type="caution">
    <text evidence="5">The sequence shown here is derived from an EMBL/GenBank/DDBJ whole genome shotgun (WGS) entry which is preliminary data.</text>
</comment>
<keyword evidence="1" id="KW-0880">Kelch repeat</keyword>
<feature type="compositionally biased region" description="Pro residues" evidence="3">
    <location>
        <begin position="397"/>
        <end position="416"/>
    </location>
</feature>
<keyword evidence="6" id="KW-1185">Reference proteome</keyword>
<feature type="non-terminal residue" evidence="5">
    <location>
        <position position="1"/>
    </location>
</feature>
<evidence type="ECO:0000256" key="1">
    <source>
        <dbReference type="ARBA" id="ARBA00022441"/>
    </source>
</evidence>
<feature type="compositionally biased region" description="Low complexity" evidence="3">
    <location>
        <begin position="378"/>
        <end position="391"/>
    </location>
</feature>
<keyword evidence="4" id="KW-0472">Membrane</keyword>
<evidence type="ECO:0000256" key="4">
    <source>
        <dbReference type="SAM" id="Phobius"/>
    </source>
</evidence>
<dbReference type="InterPro" id="IPR015915">
    <property type="entry name" value="Kelch-typ_b-propeller"/>
</dbReference>
<dbReference type="AlphaFoldDB" id="A0A9P6UGC5"/>
<feature type="compositionally biased region" description="Pro residues" evidence="3">
    <location>
        <begin position="319"/>
        <end position="331"/>
    </location>
</feature>
<reference evidence="5" key="1">
    <citation type="journal article" date="2020" name="Fungal Divers.">
        <title>Resolving the Mortierellaceae phylogeny through synthesis of multi-gene phylogenetics and phylogenomics.</title>
        <authorList>
            <person name="Vandepol N."/>
            <person name="Liber J."/>
            <person name="Desiro A."/>
            <person name="Na H."/>
            <person name="Kennedy M."/>
            <person name="Barry K."/>
            <person name="Grigoriev I.V."/>
            <person name="Miller A.N."/>
            <person name="O'Donnell K."/>
            <person name="Stajich J.E."/>
            <person name="Bonito G."/>
        </authorList>
    </citation>
    <scope>NUCLEOTIDE SEQUENCE</scope>
    <source>
        <strain evidence="5">NVP60</strain>
    </source>
</reference>
<evidence type="ECO:0000256" key="3">
    <source>
        <dbReference type="SAM" id="MobiDB-lite"/>
    </source>
</evidence>
<gene>
    <name evidence="5" type="ORF">BGZ97_005558</name>
</gene>
<proteinExistence type="predicted"/>